<dbReference type="InterPro" id="IPR001911">
    <property type="entry name" value="Ribosomal_bS21"/>
</dbReference>
<organism evidence="5 6">
    <name type="scientific">Paecilomyces lecythidis</name>
    <dbReference type="NCBI Taxonomy" id="3004212"/>
    <lineage>
        <taxon>Eukaryota</taxon>
        <taxon>Fungi</taxon>
        <taxon>Dikarya</taxon>
        <taxon>Ascomycota</taxon>
        <taxon>Pezizomycotina</taxon>
        <taxon>Eurotiomycetes</taxon>
        <taxon>Eurotiomycetidae</taxon>
        <taxon>Eurotiales</taxon>
        <taxon>Thermoascaceae</taxon>
        <taxon>Paecilomyces</taxon>
    </lineage>
</organism>
<name>A0ABR3YEI9_9EURO</name>
<proteinExistence type="inferred from homology"/>
<sequence length="246" mass="27624">MEVRTLARCLRSRPASSLLSKQAVGYASIYRQAGTLSSTQTRIQGIRYASTGKPSSPPSSSQSETNSNSNDINTSQPAETTNGASDKSPNSSMDELNRVLSQLDIAGRNAAQTSKTFIESRKAEQSTTARRPSTNDPLAFSRAVIESSDQDQYRTPIRRVELKLGPELGRQVHVDPDRGVDLAAALRNLQINCAVNRVRGQANFQKFHVRRGQRRKDLRRERWRKLFKFSFQKTVEKIQKMRAQGW</sequence>
<dbReference type="Pfam" id="PF01165">
    <property type="entry name" value="Ribosomal_S21"/>
    <property type="match status" value="1"/>
</dbReference>
<evidence type="ECO:0000256" key="3">
    <source>
        <dbReference type="ARBA" id="ARBA00023274"/>
    </source>
</evidence>
<protein>
    <recommendedName>
        <fullName evidence="7">Ribosomal protein S21</fullName>
    </recommendedName>
</protein>
<gene>
    <name evidence="5" type="ORF">Plec18167_001386</name>
</gene>
<evidence type="ECO:0000256" key="2">
    <source>
        <dbReference type="ARBA" id="ARBA00022980"/>
    </source>
</evidence>
<dbReference type="PANTHER" id="PTHR41237">
    <property type="entry name" value="37S RIBOSOMAL PROTEIN MRP21, MITOCHONDRIAL"/>
    <property type="match status" value="1"/>
</dbReference>
<evidence type="ECO:0000313" key="5">
    <source>
        <dbReference type="EMBL" id="KAL1885889.1"/>
    </source>
</evidence>
<keyword evidence="3" id="KW-0687">Ribonucleoprotein</keyword>
<comment type="caution">
    <text evidence="5">The sequence shown here is derived from an EMBL/GenBank/DDBJ whole genome shotgun (WGS) entry which is preliminary data.</text>
</comment>
<evidence type="ECO:0000256" key="4">
    <source>
        <dbReference type="SAM" id="MobiDB-lite"/>
    </source>
</evidence>
<feature type="region of interest" description="Disordered" evidence="4">
    <location>
        <begin position="48"/>
        <end position="93"/>
    </location>
</feature>
<evidence type="ECO:0008006" key="7">
    <source>
        <dbReference type="Google" id="ProtNLM"/>
    </source>
</evidence>
<comment type="similarity">
    <text evidence="1">Belongs to the bacterial ribosomal protein bS21 family.</text>
</comment>
<dbReference type="Proteomes" id="UP001583193">
    <property type="component" value="Unassembled WGS sequence"/>
</dbReference>
<feature type="compositionally biased region" description="Polar residues" evidence="4">
    <location>
        <begin position="125"/>
        <end position="136"/>
    </location>
</feature>
<dbReference type="InterPro" id="IPR052837">
    <property type="entry name" value="Mitoribosomal_bS21"/>
</dbReference>
<feature type="compositionally biased region" description="Polar residues" evidence="4">
    <location>
        <begin position="71"/>
        <end position="93"/>
    </location>
</feature>
<feature type="region of interest" description="Disordered" evidence="4">
    <location>
        <begin position="112"/>
        <end position="139"/>
    </location>
</feature>
<evidence type="ECO:0000313" key="6">
    <source>
        <dbReference type="Proteomes" id="UP001583193"/>
    </source>
</evidence>
<dbReference type="EMBL" id="JAVDPF010000002">
    <property type="protein sequence ID" value="KAL1885889.1"/>
    <property type="molecule type" value="Genomic_DNA"/>
</dbReference>
<keyword evidence="6" id="KW-1185">Reference proteome</keyword>
<dbReference type="PANTHER" id="PTHR41237:SF1">
    <property type="entry name" value="SMALL RIBOSOMAL SUBUNIT PROTEIN BS21M"/>
    <property type="match status" value="1"/>
</dbReference>
<reference evidence="5 6" key="1">
    <citation type="journal article" date="2024" name="IMA Fungus">
        <title>IMA Genome - F19 : A genome assembly and annotation guide to empower mycologists, including annotated draft genome sequences of Ceratocystis pirilliformis, Diaporthe australafricana, Fusarium ophioides, Paecilomyces lecythidis, and Sporothrix stenoceras.</title>
        <authorList>
            <person name="Aylward J."/>
            <person name="Wilson A.M."/>
            <person name="Visagie C.M."/>
            <person name="Spraker J."/>
            <person name="Barnes I."/>
            <person name="Buitendag C."/>
            <person name="Ceriani C."/>
            <person name="Del Mar Angel L."/>
            <person name="du Plessis D."/>
            <person name="Fuchs T."/>
            <person name="Gasser K."/>
            <person name="Kramer D."/>
            <person name="Li W."/>
            <person name="Munsamy K."/>
            <person name="Piso A."/>
            <person name="Price J.L."/>
            <person name="Sonnekus B."/>
            <person name="Thomas C."/>
            <person name="van der Nest A."/>
            <person name="van Dijk A."/>
            <person name="van Heerden A."/>
            <person name="van Vuuren N."/>
            <person name="Yilmaz N."/>
            <person name="Duong T.A."/>
            <person name="van der Merwe N.A."/>
            <person name="Wingfield M.J."/>
            <person name="Wingfield B.D."/>
        </authorList>
    </citation>
    <scope>NUCLEOTIDE SEQUENCE [LARGE SCALE GENOMIC DNA]</scope>
    <source>
        <strain evidence="5 6">CMW 18167</strain>
    </source>
</reference>
<keyword evidence="2" id="KW-0689">Ribosomal protein</keyword>
<feature type="compositionally biased region" description="Low complexity" evidence="4">
    <location>
        <begin position="58"/>
        <end position="70"/>
    </location>
</feature>
<evidence type="ECO:0000256" key="1">
    <source>
        <dbReference type="ARBA" id="ARBA00006640"/>
    </source>
</evidence>
<accession>A0ABR3YEI9</accession>